<dbReference type="GO" id="GO:0005524">
    <property type="term" value="F:ATP binding"/>
    <property type="evidence" value="ECO:0007669"/>
    <property type="project" value="UniProtKB-KW"/>
</dbReference>
<evidence type="ECO:0000256" key="8">
    <source>
        <dbReference type="ARBA" id="ARBA00039025"/>
    </source>
</evidence>
<comment type="similarity">
    <text evidence="6">Belongs to the ABC transporter superfamily. Sulfate/tungstate importer (TC 3.A.1.6) family.</text>
</comment>
<dbReference type="InterPro" id="IPR050093">
    <property type="entry name" value="ABC_SmlMolc_Importer"/>
</dbReference>
<evidence type="ECO:0000313" key="18">
    <source>
        <dbReference type="EMBL" id="MFC4246032.1"/>
    </source>
</evidence>
<dbReference type="SUPFAM" id="SSF52540">
    <property type="entry name" value="P-loop containing nucleoside triphosphate hydrolases"/>
    <property type="match status" value="1"/>
</dbReference>
<evidence type="ECO:0000256" key="2">
    <source>
        <dbReference type="ARBA" id="ARBA00022448"/>
    </source>
</evidence>
<protein>
    <recommendedName>
        <fullName evidence="9">Molybdate/tungstate import ATP-binding protein WtpC</fullName>
        <ecNumber evidence="8">7.3.2.6</ecNumber>
        <ecNumber evidence="16">7.5.2.13</ecNumber>
    </recommendedName>
</protein>
<evidence type="ECO:0000256" key="16">
    <source>
        <dbReference type="ARBA" id="ARBA00066315"/>
    </source>
</evidence>
<dbReference type="InterPro" id="IPR003439">
    <property type="entry name" value="ABC_transporter-like_ATP-bd"/>
</dbReference>
<dbReference type="Pfam" id="PF00005">
    <property type="entry name" value="ABC_tran"/>
    <property type="match status" value="1"/>
</dbReference>
<dbReference type="EC" id="7.3.2.6" evidence="8"/>
<evidence type="ECO:0000256" key="7">
    <source>
        <dbReference type="ARBA" id="ARBA00038781"/>
    </source>
</evidence>
<name>A0ABD5NVE1_9EURY</name>
<evidence type="ECO:0000256" key="15">
    <source>
        <dbReference type="ARBA" id="ARBA00065962"/>
    </source>
</evidence>
<dbReference type="Proteomes" id="UP001595821">
    <property type="component" value="Unassembled WGS sequence"/>
</dbReference>
<evidence type="ECO:0000259" key="17">
    <source>
        <dbReference type="PROSITE" id="PS50893"/>
    </source>
</evidence>
<dbReference type="GO" id="GO:0005886">
    <property type="term" value="C:plasma membrane"/>
    <property type="evidence" value="ECO:0007669"/>
    <property type="project" value="UniProtKB-SubCell"/>
</dbReference>
<gene>
    <name evidence="18" type="ORF">ACFOZ7_03335</name>
</gene>
<dbReference type="EC" id="7.5.2.13" evidence="16"/>
<comment type="similarity">
    <text evidence="14">Belongs to the ABC transporter superfamily. Carbohydrate uptake transporter-1 (CUT1) (TC 3.A.1.1) family.</text>
</comment>
<keyword evidence="2" id="KW-0813">Transport</keyword>
<feature type="domain" description="ABC transporter" evidence="17">
    <location>
        <begin position="6"/>
        <end position="264"/>
    </location>
</feature>
<dbReference type="Pfam" id="PF08402">
    <property type="entry name" value="TOBE_2"/>
    <property type="match status" value="1"/>
</dbReference>
<dbReference type="RefSeq" id="WP_246976631.1">
    <property type="nucleotide sequence ID" value="NZ_CP095398.1"/>
</dbReference>
<evidence type="ECO:0000256" key="5">
    <source>
        <dbReference type="ARBA" id="ARBA00022840"/>
    </source>
</evidence>
<comment type="catalytic activity">
    <reaction evidence="12">
        <text>L-arabinose(out) + ATP + H2O = L-arabinose(in) + ADP + phosphate + H(+)</text>
        <dbReference type="Rhea" id="RHEA:30007"/>
        <dbReference type="ChEBI" id="CHEBI:15377"/>
        <dbReference type="ChEBI" id="CHEBI:15378"/>
        <dbReference type="ChEBI" id="CHEBI:17535"/>
        <dbReference type="ChEBI" id="CHEBI:30616"/>
        <dbReference type="ChEBI" id="CHEBI:43474"/>
        <dbReference type="ChEBI" id="CHEBI:456216"/>
        <dbReference type="EC" id="7.5.2.13"/>
    </reaction>
    <physiologicalReaction direction="left-to-right" evidence="12">
        <dbReference type="Rhea" id="RHEA:30008"/>
    </physiologicalReaction>
</comment>
<dbReference type="GO" id="GO:1901238">
    <property type="term" value="F:ABC-type tungstate transporter activity"/>
    <property type="evidence" value="ECO:0007669"/>
    <property type="project" value="UniProtKB-EC"/>
</dbReference>
<dbReference type="PANTHER" id="PTHR42781:SF4">
    <property type="entry name" value="SPERMIDINE_PUTRESCINE IMPORT ATP-BINDING PROTEIN POTA"/>
    <property type="match status" value="1"/>
</dbReference>
<proteinExistence type="inferred from homology"/>
<evidence type="ECO:0000256" key="11">
    <source>
        <dbReference type="ARBA" id="ARBA00050355"/>
    </source>
</evidence>
<comment type="subunit">
    <text evidence="15">The complex is composed of two ATP-binding proteins (XacJ and XacK), two transmembrane proteins (XacH and XacI) and a solute-binding protein (XacG).</text>
</comment>
<keyword evidence="5 18" id="KW-0067">ATP-binding</keyword>
<dbReference type="EMBL" id="JBHSDJ010000009">
    <property type="protein sequence ID" value="MFC4246032.1"/>
    <property type="molecule type" value="Genomic_DNA"/>
</dbReference>
<organism evidence="18 19">
    <name type="scientific">Natribaculum luteum</name>
    <dbReference type="NCBI Taxonomy" id="1586232"/>
    <lineage>
        <taxon>Archaea</taxon>
        <taxon>Methanobacteriati</taxon>
        <taxon>Methanobacteriota</taxon>
        <taxon>Stenosarchaea group</taxon>
        <taxon>Halobacteria</taxon>
        <taxon>Halobacteriales</taxon>
        <taxon>Natrialbaceae</taxon>
        <taxon>Natribaculum</taxon>
    </lineage>
</organism>
<evidence type="ECO:0000256" key="1">
    <source>
        <dbReference type="ARBA" id="ARBA00004202"/>
    </source>
</evidence>
<dbReference type="InterPro" id="IPR003593">
    <property type="entry name" value="AAA+_ATPase"/>
</dbReference>
<dbReference type="SUPFAM" id="SSF50331">
    <property type="entry name" value="MOP-like"/>
    <property type="match status" value="1"/>
</dbReference>
<comment type="subcellular location">
    <subcellularLocation>
        <location evidence="1">Cell membrane</location>
        <topology evidence="1">Peripheral membrane protein</topology>
    </subcellularLocation>
</comment>
<dbReference type="GO" id="GO:1902495">
    <property type="term" value="C:transmembrane transporter complex"/>
    <property type="evidence" value="ECO:0007669"/>
    <property type="project" value="UniProtKB-ARBA"/>
</dbReference>
<sequence>MSQYDVQLSNITKRFGDVVAVDDLSLEIEQGEFLTLLGPSGCGKTTTLRCIAGFETPTEGDVHIRDQRVNTVPPFERDTSMVFQSYALFPHMTVGENVAFGLERQGLPDSHATDGGTVTRSGGLREALGGLIDRHGREEIDARVANVLELVEMPGYEDRAISELSGGQQQRVALARAIVTEPAVLLLDEPLGALDLKLRKSMQVELKNLQEDLGVTFVYVTHDQEEALTMSDQIAVMNDGQIEQLGTATEIYEQPETEFVADFIGETNLVRGSYRETDDSAVIATDGLEFAVSRDTEATDADDASFAIRPEKIRLGADAQGQDNEFQGEVVDEIYKGNLGKFVVRLENGHQLTVDMQIRDQGVYRSTGETIRVGWSRENAVVLTR</sequence>
<dbReference type="PANTHER" id="PTHR42781">
    <property type="entry name" value="SPERMIDINE/PUTRESCINE IMPORT ATP-BINDING PROTEIN POTA"/>
    <property type="match status" value="1"/>
</dbReference>
<dbReference type="InterPro" id="IPR017871">
    <property type="entry name" value="ABC_transporter-like_CS"/>
</dbReference>
<comment type="subunit">
    <text evidence="7">The complex is composed of two ATP-binding proteins (WtpC), two transmembrane proteins (WtpB) and a solute-binding protein (WtpA).</text>
</comment>
<dbReference type="PROSITE" id="PS00211">
    <property type="entry name" value="ABC_TRANSPORTER_1"/>
    <property type="match status" value="1"/>
</dbReference>
<accession>A0ABD5NVE1</accession>
<comment type="catalytic activity">
    <reaction evidence="11">
        <text>D-xylose(out) + ATP + H2O = D-xylose(in) + ADP + phosphate + H(+)</text>
        <dbReference type="Rhea" id="RHEA:29899"/>
        <dbReference type="ChEBI" id="CHEBI:15377"/>
        <dbReference type="ChEBI" id="CHEBI:15378"/>
        <dbReference type="ChEBI" id="CHEBI:30616"/>
        <dbReference type="ChEBI" id="CHEBI:43474"/>
        <dbReference type="ChEBI" id="CHEBI:53455"/>
        <dbReference type="ChEBI" id="CHEBI:456216"/>
        <dbReference type="EC" id="7.5.2.13"/>
    </reaction>
    <physiologicalReaction direction="left-to-right" evidence="11">
        <dbReference type="Rhea" id="RHEA:29900"/>
    </physiologicalReaction>
</comment>
<dbReference type="InterPro" id="IPR027417">
    <property type="entry name" value="P-loop_NTPase"/>
</dbReference>
<dbReference type="InterPro" id="IPR008995">
    <property type="entry name" value="Mo/tungstate-bd_C_term_dom"/>
</dbReference>
<dbReference type="Gene3D" id="2.40.50.100">
    <property type="match status" value="1"/>
</dbReference>
<dbReference type="PROSITE" id="PS50893">
    <property type="entry name" value="ABC_TRANSPORTER_2"/>
    <property type="match status" value="1"/>
</dbReference>
<keyword evidence="3" id="KW-0500">Molybdenum</keyword>
<dbReference type="FunFam" id="3.40.50.300:FF:000042">
    <property type="entry name" value="Maltose/maltodextrin ABC transporter, ATP-binding protein"/>
    <property type="match status" value="1"/>
</dbReference>
<evidence type="ECO:0000256" key="6">
    <source>
        <dbReference type="ARBA" id="ARBA00038307"/>
    </source>
</evidence>
<evidence type="ECO:0000256" key="10">
    <source>
        <dbReference type="ARBA" id="ARBA00047936"/>
    </source>
</evidence>
<evidence type="ECO:0000256" key="14">
    <source>
        <dbReference type="ARBA" id="ARBA00061029"/>
    </source>
</evidence>
<evidence type="ECO:0000313" key="19">
    <source>
        <dbReference type="Proteomes" id="UP001595821"/>
    </source>
</evidence>
<dbReference type="AlphaFoldDB" id="A0ABD5NVE1"/>
<evidence type="ECO:0000256" key="3">
    <source>
        <dbReference type="ARBA" id="ARBA00022505"/>
    </source>
</evidence>
<comment type="caution">
    <text evidence="18">The sequence shown here is derived from an EMBL/GenBank/DDBJ whole genome shotgun (WGS) entry which is preliminary data.</text>
</comment>
<evidence type="ECO:0000256" key="12">
    <source>
        <dbReference type="ARBA" id="ARBA00051890"/>
    </source>
</evidence>
<dbReference type="InterPro" id="IPR013611">
    <property type="entry name" value="Transp-assoc_OB_typ2"/>
</dbReference>
<comment type="function">
    <text evidence="13">Part of the ABC transporter complex XacGHIJK involved in the uptake of xylose and arabinose. Responsible for energy coupling to the transport system.</text>
</comment>
<comment type="catalytic activity">
    <reaction evidence="10">
        <text>tungstate(in) + ATP + H2O = tungstate(out) + ADP + phosphate + H(+)</text>
        <dbReference type="Rhea" id="RHEA:35027"/>
        <dbReference type="ChEBI" id="CHEBI:15377"/>
        <dbReference type="ChEBI" id="CHEBI:15378"/>
        <dbReference type="ChEBI" id="CHEBI:30616"/>
        <dbReference type="ChEBI" id="CHEBI:43474"/>
        <dbReference type="ChEBI" id="CHEBI:46502"/>
        <dbReference type="ChEBI" id="CHEBI:456216"/>
        <dbReference type="EC" id="7.3.2.6"/>
    </reaction>
</comment>
<evidence type="ECO:0000256" key="9">
    <source>
        <dbReference type="ARBA" id="ARBA00041133"/>
    </source>
</evidence>
<dbReference type="SMART" id="SM00382">
    <property type="entry name" value="AAA"/>
    <property type="match status" value="1"/>
</dbReference>
<evidence type="ECO:0000256" key="4">
    <source>
        <dbReference type="ARBA" id="ARBA00022741"/>
    </source>
</evidence>
<reference evidence="18 19" key="1">
    <citation type="journal article" date="2014" name="Int. J. Syst. Evol. Microbiol.">
        <title>Complete genome sequence of Corynebacterium casei LMG S-19264T (=DSM 44701T), isolated from a smear-ripened cheese.</title>
        <authorList>
            <consortium name="US DOE Joint Genome Institute (JGI-PGF)"/>
            <person name="Walter F."/>
            <person name="Albersmeier A."/>
            <person name="Kalinowski J."/>
            <person name="Ruckert C."/>
        </authorList>
    </citation>
    <scope>NUCLEOTIDE SEQUENCE [LARGE SCALE GENOMIC DNA]</scope>
    <source>
        <strain evidence="18 19">IBRC-M 10912</strain>
    </source>
</reference>
<keyword evidence="4" id="KW-0547">Nucleotide-binding</keyword>
<dbReference type="Gene3D" id="3.40.50.300">
    <property type="entry name" value="P-loop containing nucleotide triphosphate hydrolases"/>
    <property type="match status" value="1"/>
</dbReference>
<dbReference type="GeneID" id="71856153"/>
<evidence type="ECO:0000256" key="13">
    <source>
        <dbReference type="ARBA" id="ARBA00053454"/>
    </source>
</evidence>